<evidence type="ECO:0000256" key="1">
    <source>
        <dbReference type="ARBA" id="ARBA00004173"/>
    </source>
</evidence>
<dbReference type="GO" id="GO:0003735">
    <property type="term" value="F:structural constituent of ribosome"/>
    <property type="evidence" value="ECO:0007669"/>
    <property type="project" value="InterPro"/>
</dbReference>
<organism evidence="7">
    <name type="scientific">Hygrophorus russula</name>
    <dbReference type="NCBI Taxonomy" id="264141"/>
    <lineage>
        <taxon>Eukaryota</taxon>
        <taxon>Fungi</taxon>
        <taxon>Dikarya</taxon>
        <taxon>Basidiomycota</taxon>
        <taxon>Agaricomycotina</taxon>
        <taxon>Agaricomycetes</taxon>
        <taxon>Agaricomycetidae</taxon>
        <taxon>Agaricales</taxon>
        <taxon>Hygrophoraceae</taxon>
        <taxon>Hygrophorus</taxon>
    </lineage>
</organism>
<sequence>MINNTIKISKISPLLKNNNNISNQIKIDNETNISNTILDNINYNNLSFDELLKLYIKGLKIYTNDLISYNLKWNNKKLIINIKNKALTTISNNKITEEENNKSIIKNKTLNLNTKSVIEITNNLASAPLETTNDILNTSNYQKSITIFNSIPKGKLFTFSQQLIYNFNSVNNKLIKKMYTFLFYSFFSMNSLISKPILEITPNKVIINLIFFHFDLNNSNSKINNRNKSFKGGTQKELNNSNTMDNETIKKNKFININHKKLDLICKILSIYFKKPVELHLVKLNYPYLDSNIFVNLLGLMINNKKIRHIMKRFFRFAVIKNIAKSSGNNLIRINKIPSFLSGIKIKIAGRLLTQRVVPRKTVKIIRRGAFARGKVNFLDIARYTSKNKRGAFSITVTTGQNIII</sequence>
<accession>A0A346LZM1</accession>
<dbReference type="EMBL" id="MH643589">
    <property type="protein sequence ID" value="AXQ02216.1"/>
    <property type="molecule type" value="Genomic_DNA"/>
</dbReference>
<evidence type="ECO:0000256" key="4">
    <source>
        <dbReference type="ARBA" id="ARBA00023128"/>
    </source>
</evidence>
<protein>
    <recommendedName>
        <fullName evidence="6">Small ribosomal subunit protein uS3m</fullName>
    </recommendedName>
</protein>
<comment type="similarity">
    <text evidence="2">Belongs to the universal ribosomal protein uS3 family.</text>
</comment>
<evidence type="ECO:0000256" key="2">
    <source>
        <dbReference type="ARBA" id="ARBA00010761"/>
    </source>
</evidence>
<keyword evidence="4 7" id="KW-0496">Mitochondrion</keyword>
<gene>
    <name evidence="7" type="primary">rps3</name>
</gene>
<evidence type="ECO:0000256" key="5">
    <source>
        <dbReference type="ARBA" id="ARBA00023274"/>
    </source>
</evidence>
<dbReference type="RefSeq" id="YP_009522493.1">
    <property type="nucleotide sequence ID" value="NC_039589.1"/>
</dbReference>
<evidence type="ECO:0000313" key="7">
    <source>
        <dbReference type="EMBL" id="AXQ02216.1"/>
    </source>
</evidence>
<geneLocation type="mitochondrion" evidence="7"/>
<reference evidence="7" key="1">
    <citation type="journal article" date="2019" name="Int. J. Biol. Macromol.">
        <title>The first complete mitochondrial genome from the family Hygrophoraceae (Hygrophorus russula) by next-generation sequencing and phylogenetic implications.</title>
        <authorList>
            <person name="Li Q."/>
            <person name="Wang Q."/>
            <person name="Jin X."/>
            <person name="Chen Z."/>
            <person name="Xiong C."/>
            <person name="Li P."/>
            <person name="Zhao J."/>
            <person name="Huang W."/>
        </authorList>
    </citation>
    <scope>NUCLEOTIDE SEQUENCE</scope>
    <source>
        <strain evidence="7">SLZ1</strain>
    </source>
</reference>
<dbReference type="GO" id="GO:0005739">
    <property type="term" value="C:mitochondrion"/>
    <property type="evidence" value="ECO:0007669"/>
    <property type="project" value="UniProtKB-SubCell"/>
</dbReference>
<dbReference type="GO" id="GO:1990904">
    <property type="term" value="C:ribonucleoprotein complex"/>
    <property type="evidence" value="ECO:0007669"/>
    <property type="project" value="UniProtKB-KW"/>
</dbReference>
<name>A0A346LZM1_9AGAR</name>
<dbReference type="GO" id="GO:0006412">
    <property type="term" value="P:translation"/>
    <property type="evidence" value="ECO:0007669"/>
    <property type="project" value="InterPro"/>
</dbReference>
<keyword evidence="5" id="KW-0687">Ribonucleoprotein</keyword>
<dbReference type="GO" id="GO:0005840">
    <property type="term" value="C:ribosome"/>
    <property type="evidence" value="ECO:0007669"/>
    <property type="project" value="UniProtKB-KW"/>
</dbReference>
<comment type="subcellular location">
    <subcellularLocation>
        <location evidence="1">Mitochondrion</location>
    </subcellularLocation>
</comment>
<evidence type="ECO:0000256" key="3">
    <source>
        <dbReference type="ARBA" id="ARBA00022980"/>
    </source>
</evidence>
<proteinExistence type="inferred from homology"/>
<dbReference type="Pfam" id="PF05316">
    <property type="entry name" value="VAR1"/>
    <property type="match status" value="1"/>
</dbReference>
<dbReference type="AlphaFoldDB" id="A0A346LZM1"/>
<dbReference type="GeneID" id="38284487"/>
<evidence type="ECO:0000256" key="6">
    <source>
        <dbReference type="ARBA" id="ARBA00035157"/>
    </source>
</evidence>
<keyword evidence="3 7" id="KW-0689">Ribosomal protein</keyword>
<dbReference type="InterPro" id="IPR007980">
    <property type="entry name" value="Ribosomal_uS3m_fun"/>
</dbReference>